<dbReference type="InterPro" id="IPR003758">
    <property type="entry name" value="LpxK"/>
</dbReference>
<dbReference type="PANTHER" id="PTHR42724">
    <property type="entry name" value="TETRAACYLDISACCHARIDE 4'-KINASE"/>
    <property type="match status" value="1"/>
</dbReference>
<evidence type="ECO:0000256" key="6">
    <source>
        <dbReference type="ARBA" id="ARBA00022556"/>
    </source>
</evidence>
<dbReference type="EC" id="2.7.1.130" evidence="3 13"/>
<evidence type="ECO:0000313" key="15">
    <source>
        <dbReference type="Proteomes" id="UP000196138"/>
    </source>
</evidence>
<dbReference type="InterPro" id="IPR027417">
    <property type="entry name" value="P-loop_NTPase"/>
</dbReference>
<evidence type="ECO:0000256" key="13">
    <source>
        <dbReference type="HAMAP-Rule" id="MF_00409"/>
    </source>
</evidence>
<dbReference type="Proteomes" id="UP000196138">
    <property type="component" value="Chromosome"/>
</dbReference>
<dbReference type="RefSeq" id="WP_087280932.1">
    <property type="nucleotide sequence ID" value="NZ_CP021455.1"/>
</dbReference>
<dbReference type="UniPathway" id="UPA00359">
    <property type="reaction ID" value="UER00482"/>
</dbReference>
<evidence type="ECO:0000256" key="8">
    <source>
        <dbReference type="ARBA" id="ARBA00022741"/>
    </source>
</evidence>
<keyword evidence="6 13" id="KW-0441">Lipid A biosynthesis</keyword>
<keyword evidence="15" id="KW-1185">Reference proteome</keyword>
<evidence type="ECO:0000256" key="3">
    <source>
        <dbReference type="ARBA" id="ARBA00012071"/>
    </source>
</evidence>
<dbReference type="GO" id="GO:0005524">
    <property type="term" value="F:ATP binding"/>
    <property type="evidence" value="ECO:0007669"/>
    <property type="project" value="UniProtKB-UniRule"/>
</dbReference>
<keyword evidence="10 13" id="KW-0067">ATP-binding</keyword>
<dbReference type="EMBL" id="CP021455">
    <property type="protein sequence ID" value="ARU05109.1"/>
    <property type="molecule type" value="Genomic_DNA"/>
</dbReference>
<dbReference type="AlphaFoldDB" id="A0A1Y0EP64"/>
<evidence type="ECO:0000256" key="9">
    <source>
        <dbReference type="ARBA" id="ARBA00022777"/>
    </source>
</evidence>
<name>A0A1Y0EP64_9BURK</name>
<evidence type="ECO:0000313" key="14">
    <source>
        <dbReference type="EMBL" id="ARU05109.1"/>
    </source>
</evidence>
<evidence type="ECO:0000256" key="4">
    <source>
        <dbReference type="ARBA" id="ARBA00016436"/>
    </source>
</evidence>
<keyword evidence="11 13" id="KW-0443">Lipid metabolism</keyword>
<dbReference type="NCBIfam" id="TIGR00682">
    <property type="entry name" value="lpxK"/>
    <property type="match status" value="1"/>
</dbReference>
<evidence type="ECO:0000256" key="7">
    <source>
        <dbReference type="ARBA" id="ARBA00022679"/>
    </source>
</evidence>
<evidence type="ECO:0000256" key="12">
    <source>
        <dbReference type="ARBA" id="ARBA00029757"/>
    </source>
</evidence>
<dbReference type="HAMAP" id="MF_00409">
    <property type="entry name" value="LpxK"/>
    <property type="match status" value="1"/>
</dbReference>
<evidence type="ECO:0000256" key="11">
    <source>
        <dbReference type="ARBA" id="ARBA00023098"/>
    </source>
</evidence>
<organism evidence="14 15">
    <name type="scientific">Comamonas serinivorans</name>
    <dbReference type="NCBI Taxonomy" id="1082851"/>
    <lineage>
        <taxon>Bacteria</taxon>
        <taxon>Pseudomonadati</taxon>
        <taxon>Pseudomonadota</taxon>
        <taxon>Betaproteobacteria</taxon>
        <taxon>Burkholderiales</taxon>
        <taxon>Comamonadaceae</taxon>
        <taxon>Comamonas</taxon>
    </lineage>
</organism>
<evidence type="ECO:0000256" key="5">
    <source>
        <dbReference type="ARBA" id="ARBA00022516"/>
    </source>
</evidence>
<evidence type="ECO:0000256" key="1">
    <source>
        <dbReference type="ARBA" id="ARBA00002274"/>
    </source>
</evidence>
<comment type="catalytic activity">
    <reaction evidence="13">
        <text>a lipid A disaccharide + ATP = a lipid IVA + ADP + H(+)</text>
        <dbReference type="Rhea" id="RHEA:67840"/>
        <dbReference type="ChEBI" id="CHEBI:15378"/>
        <dbReference type="ChEBI" id="CHEBI:30616"/>
        <dbReference type="ChEBI" id="CHEBI:176343"/>
        <dbReference type="ChEBI" id="CHEBI:176425"/>
        <dbReference type="ChEBI" id="CHEBI:456216"/>
        <dbReference type="EC" id="2.7.1.130"/>
    </reaction>
</comment>
<evidence type="ECO:0000256" key="2">
    <source>
        <dbReference type="ARBA" id="ARBA00004870"/>
    </source>
</evidence>
<comment type="function">
    <text evidence="1 13">Transfers the gamma-phosphate of ATP to the 4'-position of a tetraacyldisaccharide 1-phosphate intermediate (termed DS-1-P) to form tetraacyldisaccharide 1,4'-bis-phosphate (lipid IVA).</text>
</comment>
<comment type="similarity">
    <text evidence="13">Belongs to the LpxK family.</text>
</comment>
<gene>
    <name evidence="13" type="primary">lpxK</name>
    <name evidence="14" type="ORF">CCO03_10775</name>
</gene>
<dbReference type="KEGG" id="cser:CCO03_10775"/>
<keyword evidence="8 13" id="KW-0547">Nucleotide-binding</keyword>
<keyword evidence="5 13" id="KW-0444">Lipid biosynthesis</keyword>
<dbReference type="GO" id="GO:0009029">
    <property type="term" value="F:lipid-A 4'-kinase activity"/>
    <property type="evidence" value="ECO:0007669"/>
    <property type="project" value="UniProtKB-UniRule"/>
</dbReference>
<protein>
    <recommendedName>
        <fullName evidence="4 13">Tetraacyldisaccharide 4'-kinase</fullName>
        <ecNumber evidence="3 13">2.7.1.130</ecNumber>
    </recommendedName>
    <alternativeName>
        <fullName evidence="12 13">Lipid A 4'-kinase</fullName>
    </alternativeName>
</protein>
<evidence type="ECO:0000256" key="10">
    <source>
        <dbReference type="ARBA" id="ARBA00022840"/>
    </source>
</evidence>
<dbReference type="SUPFAM" id="SSF52540">
    <property type="entry name" value="P-loop containing nucleoside triphosphate hydrolases"/>
    <property type="match status" value="1"/>
</dbReference>
<feature type="binding site" evidence="13">
    <location>
        <begin position="70"/>
        <end position="77"/>
    </location>
    <ligand>
        <name>ATP</name>
        <dbReference type="ChEBI" id="CHEBI:30616"/>
    </ligand>
</feature>
<comment type="pathway">
    <text evidence="2 13">Glycolipid biosynthesis; lipid IV(A) biosynthesis; lipid IV(A) from (3R)-3-hydroxytetradecanoyl-[acyl-carrier-protein] and UDP-N-acetyl-alpha-D-glucosamine: step 6/6.</text>
</comment>
<dbReference type="GO" id="GO:0009245">
    <property type="term" value="P:lipid A biosynthetic process"/>
    <property type="evidence" value="ECO:0007669"/>
    <property type="project" value="UniProtKB-UniRule"/>
</dbReference>
<dbReference type="GO" id="GO:0005886">
    <property type="term" value="C:plasma membrane"/>
    <property type="evidence" value="ECO:0007669"/>
    <property type="project" value="TreeGrafter"/>
</dbReference>
<dbReference type="PANTHER" id="PTHR42724:SF1">
    <property type="entry name" value="TETRAACYLDISACCHARIDE 4'-KINASE, MITOCHONDRIAL-RELATED"/>
    <property type="match status" value="1"/>
</dbReference>
<dbReference type="GO" id="GO:0009244">
    <property type="term" value="P:lipopolysaccharide core region biosynthetic process"/>
    <property type="evidence" value="ECO:0007669"/>
    <property type="project" value="TreeGrafter"/>
</dbReference>
<sequence>MPESPDFSAAARREAHWRRVWQSRTWPAWAWWPLAQVHGGLVRLRRLAYATGLVRSERVACPVLVIGNVLVGGAGKTPTTLALVQHLQARSVRVGVVSRGHGREGHAQAALAVMPSSDARQVGDEPLLIHLRTGAPVFVARQRAAAARALLAAHPDTQLIVCDDGLQHLALARDLQLCVFDERGVGNGWLLPAGPLREPWPVAVDWALQIHDAGRSPRPLPPSAAPVFAATRQLAHHALDARGRRVPLAALGQRAVVAFAGIAKPEVFFAALRAQGLVPAREIGLGDHGNADEHAELAALLRQGVHEAAAAPKPPLRAAAGHPGEPGLHQAARTETVMDTDTSARDAQPLDARDAPPGGDLVGGVGNPEYSSNLVFSTTEIDPYSSSPDSEAPILLCTEKDAVKLWPRYPQVLAVPLQLSLPAELLAAVDARVDALMRRG</sequence>
<dbReference type="Pfam" id="PF02606">
    <property type="entry name" value="LpxK"/>
    <property type="match status" value="1"/>
</dbReference>
<keyword evidence="9 13" id="KW-0418">Kinase</keyword>
<proteinExistence type="inferred from homology"/>
<reference evidence="14 15" key="1">
    <citation type="submission" date="2017-05" db="EMBL/GenBank/DDBJ databases">
        <authorList>
            <person name="Song R."/>
            <person name="Chenine A.L."/>
            <person name="Ruprecht R.M."/>
        </authorList>
    </citation>
    <scope>NUCLEOTIDE SEQUENCE [LARGE SCALE GENOMIC DNA]</scope>
    <source>
        <strain evidence="14 15">DSM 26136</strain>
    </source>
</reference>
<keyword evidence="7 13" id="KW-0808">Transferase</keyword>
<accession>A0A1Y0EP64</accession>